<evidence type="ECO:0000313" key="1">
    <source>
        <dbReference type="EMBL" id="WOF15386.1"/>
    </source>
</evidence>
<dbReference type="Proteomes" id="UP001301797">
    <property type="component" value="Chromosome"/>
</dbReference>
<dbReference type="GO" id="GO:0008168">
    <property type="term" value="F:methyltransferase activity"/>
    <property type="evidence" value="ECO:0007669"/>
    <property type="project" value="UniProtKB-KW"/>
</dbReference>
<evidence type="ECO:0000313" key="2">
    <source>
        <dbReference type="Proteomes" id="UP001301797"/>
    </source>
</evidence>
<gene>
    <name evidence="1" type="ORF">F1737_01150</name>
</gene>
<dbReference type="GeneID" id="85228734"/>
<keyword evidence="1" id="KW-0808">Transferase</keyword>
<keyword evidence="1" id="KW-0489">Methyltransferase</keyword>
<reference evidence="1 2" key="1">
    <citation type="submission" date="2019-09" db="EMBL/GenBank/DDBJ databases">
        <title>The complete genome of Methanoplanus sp. FWC-SCC4.</title>
        <authorList>
            <person name="Chen S.-C."/>
            <person name="Zhou Y.-Z."/>
            <person name="Lai M.-C."/>
        </authorList>
    </citation>
    <scope>NUCLEOTIDE SEQUENCE [LARGE SCALE GENOMIC DNA]</scope>
    <source>
        <strain evidence="1 2">FWC-SCC4</strain>
    </source>
</reference>
<keyword evidence="2" id="KW-1185">Reference proteome</keyword>
<dbReference type="EMBL" id="CP043875">
    <property type="protein sequence ID" value="WOF15386.1"/>
    <property type="molecule type" value="Genomic_DNA"/>
</dbReference>
<dbReference type="Gene3D" id="3.40.50.150">
    <property type="entry name" value="Vaccinia Virus protein VP39"/>
    <property type="match status" value="1"/>
</dbReference>
<dbReference type="RefSeq" id="WP_317136956.1">
    <property type="nucleotide sequence ID" value="NZ_CP043875.1"/>
</dbReference>
<dbReference type="GO" id="GO:0032259">
    <property type="term" value="P:methylation"/>
    <property type="evidence" value="ECO:0007669"/>
    <property type="project" value="UniProtKB-KW"/>
</dbReference>
<sequence>MADIKKPIINSIKDMVEKIPGWSPIDQLYSIFLLSYSTSDLEGDFIEVGSWCGRSANVLGLAAKLSGNCKVYCVDLFPEEDDWMENSDGTYSLNVKINDGRIKSYVEQTVWKEPFEKDIAPIYEKYNGIYDAFVKFVDMNGLNDVVCPIKGESSSLKENVPRDFKCKFAFIDGDHSYNGVCRDIENIEEYLVPGGWICFDDAFSSYEGVNKAIEDKIINSGNYTCCQQLTRKFFVGKKI</sequence>
<dbReference type="AlphaFoldDB" id="A0AA97I308"/>
<dbReference type="SUPFAM" id="SSF53335">
    <property type="entry name" value="S-adenosyl-L-methionine-dependent methyltransferases"/>
    <property type="match status" value="1"/>
</dbReference>
<accession>A0AA97I308</accession>
<name>A0AA97I308_9EURY</name>
<protein>
    <submittedName>
        <fullName evidence="1">Class I SAM-dependent methyltransferase</fullName>
    </submittedName>
</protein>
<dbReference type="KEGG" id="mefw:F1737_01150"/>
<dbReference type="Pfam" id="PF13578">
    <property type="entry name" value="Methyltransf_24"/>
    <property type="match status" value="1"/>
</dbReference>
<organism evidence="1 2">
    <name type="scientific">Methanochimaera problematica</name>
    <dbReference type="NCBI Taxonomy" id="2609417"/>
    <lineage>
        <taxon>Archaea</taxon>
        <taxon>Methanobacteriati</taxon>
        <taxon>Methanobacteriota</taxon>
        <taxon>Stenosarchaea group</taxon>
        <taxon>Methanomicrobia</taxon>
        <taxon>Methanomicrobiales</taxon>
        <taxon>Methanomicrobiaceae</taxon>
        <taxon>Methanochimaera</taxon>
    </lineage>
</organism>
<proteinExistence type="predicted"/>
<dbReference type="InterPro" id="IPR029063">
    <property type="entry name" value="SAM-dependent_MTases_sf"/>
</dbReference>